<keyword evidence="1" id="KW-1133">Transmembrane helix</keyword>
<sequence>MGTIPKVQAASANAKANAACQKSCNMCEKTGLLILPVRYAAAAATNAHNLGAATALALPKGPFRDGVTGVGPKKATYFLRSVRKGFIHVYYPSQSKWQIYGVTSEGYVFNYPLDVDLPETQEKGFNCQQTGHKELAQYISIDHPQKAGKVYLAFSDVRWTAPVRKRYEANENGCRDHRMQLFDAAGWASGNHSQKHAQTIAHVTDYVLEYKGGVDVAASCSPFAFKDRASEAGGLKQFTDAHDKGNGVFFALWDPAGITQELNAEQFVAMGAAMKPYQRKMWTASAIDGMKSSIEESAEEDENAAAEQLKGQTAESYALYSLFDGGKAYEKQIKSIDEQKEREMNSVKDGAWKPYTEAYSQNAVTQFRNDMKTQMQKVEDTILTPLADDYVAWLKGTQMRTVFAWDYHELDVAKGVDYAELFYTCIYGSADRKVVYDLVLEWAKGDLKDRHNPLLRSMILNHDPSAEKLKEAAGLPLLELREPSAKLVELNHAANEILEKKGQGLILRADKAVAGMLHELGGPIAGFIAKTGDTASVRVFTACMGLRSRTTIIYKPVEGTVNQWISYMARQMYEQMPANKRPSLGSLNANLRKTFQNSSPKDGPIKVPQFIVFNAEEAVQASSGATSLSGRGAAIFAPGVRAVLTEENINASFLPKFRAATQGEVGYGIIGVIFNAVNWMLASKELAKSNALNRKENHDKFVAAIVSTCAATFQTAGHGMRAFGNLGGRYSQLLLKWGTVIEFAFRVVGAVAGLVGAWYDLQQFKTERESGHAGLASMYFASAVTNGLLCLAMIAGATVLVFALMVVLVVIGILIAWKKHREIEEWLSKCVFGTAAEKFSELDERKQFEALTS</sequence>
<dbReference type="EMBL" id="CADIJZ010000057">
    <property type="protein sequence ID" value="CAB3743335.1"/>
    <property type="molecule type" value="Genomic_DNA"/>
</dbReference>
<keyword evidence="1" id="KW-0812">Transmembrane</keyword>
<feature type="transmembrane region" description="Helical" evidence="1">
    <location>
        <begin position="665"/>
        <end position="681"/>
    </location>
</feature>
<dbReference type="CDD" id="cd20707">
    <property type="entry name" value="MIX_III"/>
    <property type="match status" value="1"/>
</dbReference>
<organism evidence="3 6">
    <name type="scientific">Paraburkholderia rhynchosiae</name>
    <dbReference type="NCBI Taxonomy" id="487049"/>
    <lineage>
        <taxon>Bacteria</taxon>
        <taxon>Pseudomonadati</taxon>
        <taxon>Pseudomonadota</taxon>
        <taxon>Betaproteobacteria</taxon>
        <taxon>Burkholderiales</taxon>
        <taxon>Burkholderiaceae</taxon>
        <taxon>Paraburkholderia</taxon>
    </lineage>
</organism>
<evidence type="ECO:0000313" key="4">
    <source>
        <dbReference type="EMBL" id="PMS20529.1"/>
    </source>
</evidence>
<reference evidence="4 5" key="1">
    <citation type="submission" date="2018-01" db="EMBL/GenBank/DDBJ databases">
        <title>Whole genome analyses suggest that Burkholderia sensu lato contains two further novel genera in the rhizoxinica-symbiotica group Mycetohabitans gen. nov., and Trinickia gen. nov.: implications for the evolution of diazotrophy and nodulation in the Burkholderiaceae.</title>
        <authorList>
            <person name="Estrada-de los Santos P."/>
            <person name="Palmer M."/>
            <person name="Chavez-Ramirez B."/>
            <person name="Beukes C."/>
            <person name="Steenkamp E.T."/>
            <person name="Hirsch A.M."/>
            <person name="Manyaka P."/>
            <person name="Maluk M."/>
            <person name="Lafos M."/>
            <person name="Crook M."/>
            <person name="Gross E."/>
            <person name="Simon M.F."/>
            <person name="Bueno dos Reis Junior F."/>
            <person name="Poole P.S."/>
            <person name="Venter S.N."/>
            <person name="James E.K."/>
        </authorList>
    </citation>
    <scope>NUCLEOTIDE SEQUENCE [LARGE SCALE GENOMIC DNA]</scope>
    <source>
        <strain evidence="4 5">WSM 3937</strain>
    </source>
</reference>
<evidence type="ECO:0000313" key="3">
    <source>
        <dbReference type="EMBL" id="CAB3743335.1"/>
    </source>
</evidence>
<dbReference type="InterPro" id="IPR048126">
    <property type="entry name" value="Toxin_VasX"/>
</dbReference>
<evidence type="ECO:0000313" key="5">
    <source>
        <dbReference type="Proteomes" id="UP000235659"/>
    </source>
</evidence>
<feature type="transmembrane region" description="Helical" evidence="1">
    <location>
        <begin position="743"/>
        <end position="761"/>
    </location>
</feature>
<evidence type="ECO:0000259" key="2">
    <source>
        <dbReference type="Pfam" id="PF20249"/>
    </source>
</evidence>
<proteinExistence type="predicted"/>
<protein>
    <recommendedName>
        <fullName evidence="2">Toxin VasX N-terminal region domain-containing protein</fullName>
    </recommendedName>
</protein>
<dbReference type="RefSeq" id="WP_102636494.1">
    <property type="nucleotide sequence ID" value="NZ_CADIJZ010000057.1"/>
</dbReference>
<accession>A0A2N7VTT5</accession>
<feature type="transmembrane region" description="Helical" evidence="1">
    <location>
        <begin position="773"/>
        <end position="794"/>
    </location>
</feature>
<dbReference type="InterPro" id="IPR046864">
    <property type="entry name" value="VasX_N"/>
</dbReference>
<gene>
    <name evidence="4" type="ORF">C0Z16_34635</name>
    <name evidence="3" type="ORF">LMG27174_06966</name>
</gene>
<reference evidence="3 6" key="2">
    <citation type="submission" date="2020-04" db="EMBL/GenBank/DDBJ databases">
        <authorList>
            <person name="De Canck E."/>
        </authorList>
    </citation>
    <scope>NUCLEOTIDE SEQUENCE [LARGE SCALE GENOMIC DNA]</scope>
    <source>
        <strain evidence="3 6">LMG 27174</strain>
    </source>
</reference>
<dbReference type="Proteomes" id="UP000235659">
    <property type="component" value="Unassembled WGS sequence"/>
</dbReference>
<keyword evidence="1" id="KW-0472">Membrane</keyword>
<evidence type="ECO:0000256" key="1">
    <source>
        <dbReference type="SAM" id="Phobius"/>
    </source>
</evidence>
<keyword evidence="5" id="KW-1185">Reference proteome</keyword>
<dbReference type="EMBL" id="PNXY01000053">
    <property type="protein sequence ID" value="PMS20529.1"/>
    <property type="molecule type" value="Genomic_DNA"/>
</dbReference>
<feature type="transmembrane region" description="Helical" evidence="1">
    <location>
        <begin position="701"/>
        <end position="723"/>
    </location>
</feature>
<dbReference type="NCBIfam" id="NF041559">
    <property type="entry name" value="BTH_I2691_fam"/>
    <property type="match status" value="1"/>
</dbReference>
<dbReference type="AlphaFoldDB" id="A0A2N7VTT5"/>
<evidence type="ECO:0000313" key="6">
    <source>
        <dbReference type="Proteomes" id="UP000494205"/>
    </source>
</evidence>
<dbReference type="Pfam" id="PF20249">
    <property type="entry name" value="VasX_N"/>
    <property type="match status" value="1"/>
</dbReference>
<dbReference type="OrthoDB" id="8664525at2"/>
<name>A0A2N7VTT5_9BURK</name>
<dbReference type="Proteomes" id="UP000494205">
    <property type="component" value="Unassembled WGS sequence"/>
</dbReference>
<feature type="transmembrane region" description="Helical" evidence="1">
    <location>
        <begin position="800"/>
        <end position="817"/>
    </location>
</feature>
<feature type="domain" description="Toxin VasX N-terminal region" evidence="2">
    <location>
        <begin position="24"/>
        <end position="187"/>
    </location>
</feature>